<sequence length="293" mass="33589">MNFPHTYTSISFFTSTKATVVRTKTRPRTLEERYPNGVPQFNLGPALEIRPCNRKFTDHTGKQAVMSWESTRPNLGLPPLPCWVFYMVHPLDPSDFDGHAFYTKLEDDQCHGVGGGKFRYEFFFLPGATVEECHAHYVAEVNSRGTIWDQIAKVKRAMELKGQQEIQDSSPNEDATGNDRLPGLLLEEEDHDFLYRNFFFMYADANLDSSGPEGRTREMYIVQFDPVPQHPDEMGRFNPMEHPFYLRRTEARGEKGGLGGGLIGWMEDMFAARWVTEADNATENAEKLGWKSW</sequence>
<name>A0A1B8AIN4_FUSPO</name>
<dbReference type="STRING" id="36050.A0A1B8AIN4"/>
<organism evidence="1 2">
    <name type="scientific">Fusarium poae</name>
    <dbReference type="NCBI Taxonomy" id="36050"/>
    <lineage>
        <taxon>Eukaryota</taxon>
        <taxon>Fungi</taxon>
        <taxon>Dikarya</taxon>
        <taxon>Ascomycota</taxon>
        <taxon>Pezizomycotina</taxon>
        <taxon>Sordariomycetes</taxon>
        <taxon>Hypocreomycetidae</taxon>
        <taxon>Hypocreales</taxon>
        <taxon>Nectriaceae</taxon>
        <taxon>Fusarium</taxon>
    </lineage>
</organism>
<reference evidence="1 2" key="1">
    <citation type="submission" date="2016-06" db="EMBL/GenBank/DDBJ databases">
        <title>Living apart together: crosstalk between the core and supernumerary genomes in a fungal plant pathogen.</title>
        <authorList>
            <person name="Vanheule A."/>
            <person name="Audenaert K."/>
            <person name="Warris S."/>
            <person name="Van De Geest H."/>
            <person name="Schijlen E."/>
            <person name="Hofte M."/>
            <person name="De Saeger S."/>
            <person name="Haesaert G."/>
            <person name="Waalwijk C."/>
            <person name="Van Der Lee T."/>
        </authorList>
    </citation>
    <scope>NUCLEOTIDE SEQUENCE [LARGE SCALE GENOMIC DNA]</scope>
    <source>
        <strain evidence="1 2">2516</strain>
    </source>
</reference>
<evidence type="ECO:0000313" key="1">
    <source>
        <dbReference type="EMBL" id="OBS20423.1"/>
    </source>
</evidence>
<dbReference type="EMBL" id="LYXU01000003">
    <property type="protein sequence ID" value="OBS20423.1"/>
    <property type="molecule type" value="Genomic_DNA"/>
</dbReference>
<evidence type="ECO:0000313" key="2">
    <source>
        <dbReference type="Proteomes" id="UP000091967"/>
    </source>
</evidence>
<protein>
    <submittedName>
        <fullName evidence="1">Uncharacterized protein</fullName>
    </submittedName>
</protein>
<accession>A0A1B8AIN4</accession>
<proteinExistence type="predicted"/>
<dbReference type="Proteomes" id="UP000091967">
    <property type="component" value="Unassembled WGS sequence"/>
</dbReference>
<gene>
    <name evidence="1" type="ORF">FPOA_06793</name>
</gene>
<keyword evidence="2" id="KW-1185">Reference proteome</keyword>
<dbReference type="OrthoDB" id="5402033at2759"/>
<dbReference type="AlphaFoldDB" id="A0A1B8AIN4"/>
<comment type="caution">
    <text evidence="1">The sequence shown here is derived from an EMBL/GenBank/DDBJ whole genome shotgun (WGS) entry which is preliminary data.</text>
</comment>
<dbReference type="OMA" id="ECHAHYV"/>